<name>A0A165KCR9_EXIGL</name>
<dbReference type="STRING" id="1314781.A0A165KCR9"/>
<reference evidence="5 6" key="1">
    <citation type="journal article" date="2016" name="Mol. Biol. Evol.">
        <title>Comparative Genomics of Early-Diverging Mushroom-Forming Fungi Provides Insights into the Origins of Lignocellulose Decay Capabilities.</title>
        <authorList>
            <person name="Nagy L.G."/>
            <person name="Riley R."/>
            <person name="Tritt A."/>
            <person name="Adam C."/>
            <person name="Daum C."/>
            <person name="Floudas D."/>
            <person name="Sun H."/>
            <person name="Yadav J.S."/>
            <person name="Pangilinan J."/>
            <person name="Larsson K.H."/>
            <person name="Matsuura K."/>
            <person name="Barry K."/>
            <person name="Labutti K."/>
            <person name="Kuo R."/>
            <person name="Ohm R.A."/>
            <person name="Bhattacharya S.S."/>
            <person name="Shirouzu T."/>
            <person name="Yoshinaga Y."/>
            <person name="Martin F.M."/>
            <person name="Grigoriev I.V."/>
            <person name="Hibbett D.S."/>
        </authorList>
    </citation>
    <scope>NUCLEOTIDE SEQUENCE [LARGE SCALE GENOMIC DNA]</scope>
    <source>
        <strain evidence="5 6">HHB12029</strain>
    </source>
</reference>
<feature type="domain" description="Yeast cell wall synthesis Kre9/Knh1-like N-terminal" evidence="4">
    <location>
        <begin position="25"/>
        <end position="115"/>
    </location>
</feature>
<evidence type="ECO:0000313" key="5">
    <source>
        <dbReference type="EMBL" id="KZV96142.1"/>
    </source>
</evidence>
<evidence type="ECO:0000313" key="6">
    <source>
        <dbReference type="Proteomes" id="UP000077266"/>
    </source>
</evidence>
<dbReference type="InParanoid" id="A0A165KCR9"/>
<feature type="region of interest" description="Disordered" evidence="2">
    <location>
        <begin position="124"/>
        <end position="159"/>
    </location>
</feature>
<evidence type="ECO:0000256" key="2">
    <source>
        <dbReference type="SAM" id="MobiDB-lite"/>
    </source>
</evidence>
<dbReference type="OrthoDB" id="5420143at2759"/>
<evidence type="ECO:0000259" key="4">
    <source>
        <dbReference type="Pfam" id="PF10342"/>
    </source>
</evidence>
<proteinExistence type="predicted"/>
<sequence>MLAALTLALATVVPFVLGNITISGPSDKAYWIQFTENNITWTFDQGDPSPISIIITNSEQTELNGAFSIAEYTDTSAQHFTVTNVTLVQGGNYVVNFVNPTNASQVYATSKPFEVKPLGTAPANTIGESDLASTASSSSSGTSTASVENPQGTAPPDNAASRISVASGAGMLLAGAVALLF</sequence>
<evidence type="ECO:0000256" key="1">
    <source>
        <dbReference type="ARBA" id="ARBA00022729"/>
    </source>
</evidence>
<feature type="signal peptide" evidence="3">
    <location>
        <begin position="1"/>
        <end position="18"/>
    </location>
</feature>
<feature type="chain" id="PRO_5007860731" description="Yeast cell wall synthesis Kre9/Knh1-like N-terminal domain-containing protein" evidence="3">
    <location>
        <begin position="19"/>
        <end position="181"/>
    </location>
</feature>
<dbReference type="EMBL" id="KV425946">
    <property type="protein sequence ID" value="KZV96142.1"/>
    <property type="molecule type" value="Genomic_DNA"/>
</dbReference>
<accession>A0A165KCR9</accession>
<dbReference type="Proteomes" id="UP000077266">
    <property type="component" value="Unassembled WGS sequence"/>
</dbReference>
<dbReference type="AlphaFoldDB" id="A0A165KCR9"/>
<keyword evidence="1 3" id="KW-0732">Signal</keyword>
<feature type="compositionally biased region" description="Low complexity" evidence="2">
    <location>
        <begin position="132"/>
        <end position="146"/>
    </location>
</feature>
<dbReference type="InterPro" id="IPR018466">
    <property type="entry name" value="Kre9/Knh1-like_N"/>
</dbReference>
<dbReference type="Pfam" id="PF10342">
    <property type="entry name" value="Kre9_KNH"/>
    <property type="match status" value="1"/>
</dbReference>
<organism evidence="5 6">
    <name type="scientific">Exidia glandulosa HHB12029</name>
    <dbReference type="NCBI Taxonomy" id="1314781"/>
    <lineage>
        <taxon>Eukaryota</taxon>
        <taxon>Fungi</taxon>
        <taxon>Dikarya</taxon>
        <taxon>Basidiomycota</taxon>
        <taxon>Agaricomycotina</taxon>
        <taxon>Agaricomycetes</taxon>
        <taxon>Auriculariales</taxon>
        <taxon>Exidiaceae</taxon>
        <taxon>Exidia</taxon>
    </lineage>
</organism>
<gene>
    <name evidence="5" type="ORF">EXIGLDRAFT_733726</name>
</gene>
<keyword evidence="6" id="KW-1185">Reference proteome</keyword>
<evidence type="ECO:0000256" key="3">
    <source>
        <dbReference type="SAM" id="SignalP"/>
    </source>
</evidence>
<protein>
    <recommendedName>
        <fullName evidence="4">Yeast cell wall synthesis Kre9/Knh1-like N-terminal domain-containing protein</fullName>
    </recommendedName>
</protein>